<comment type="caution">
    <text evidence="1">The sequence shown here is derived from an EMBL/GenBank/DDBJ whole genome shotgun (WGS) entry which is preliminary data.</text>
</comment>
<reference evidence="1 2" key="1">
    <citation type="submission" date="2018-10" db="EMBL/GenBank/DDBJ databases">
        <title>Bacillus Keqinensis sp. nov., a moderately halophilic bacterium isolated from a saline-alkaline lake.</title>
        <authorList>
            <person name="Wang H."/>
        </authorList>
    </citation>
    <scope>NUCLEOTIDE SEQUENCE [LARGE SCALE GENOMIC DNA]</scope>
    <source>
        <strain evidence="1 2">KQ-3</strain>
    </source>
</reference>
<evidence type="ECO:0000313" key="2">
    <source>
        <dbReference type="Proteomes" id="UP000278746"/>
    </source>
</evidence>
<name>A0A3M7TVW2_9BACI</name>
<evidence type="ECO:0000313" key="1">
    <source>
        <dbReference type="EMBL" id="RNA69757.1"/>
    </source>
</evidence>
<sequence>MQLNFFTLFYIFLLPYQFGYLKVKLLEAGLIRFQKTTMWLEDHLHWMGKQQKKFREITRSG</sequence>
<protein>
    <submittedName>
        <fullName evidence="1">Uncharacterized protein</fullName>
    </submittedName>
</protein>
<proteinExistence type="predicted"/>
<dbReference type="EMBL" id="RHIB01000001">
    <property type="protein sequence ID" value="RNA69757.1"/>
    <property type="molecule type" value="Genomic_DNA"/>
</dbReference>
<accession>A0A3M7TVW2</accession>
<dbReference type="AlphaFoldDB" id="A0A3M7TVW2"/>
<keyword evidence="2" id="KW-1185">Reference proteome</keyword>
<organism evidence="1 2">
    <name type="scientific">Alteribacter keqinensis</name>
    <dbReference type="NCBI Taxonomy" id="2483800"/>
    <lineage>
        <taxon>Bacteria</taxon>
        <taxon>Bacillati</taxon>
        <taxon>Bacillota</taxon>
        <taxon>Bacilli</taxon>
        <taxon>Bacillales</taxon>
        <taxon>Bacillaceae</taxon>
        <taxon>Alteribacter</taxon>
    </lineage>
</organism>
<dbReference type="Proteomes" id="UP000278746">
    <property type="component" value="Unassembled WGS sequence"/>
</dbReference>
<gene>
    <name evidence="1" type="ORF">EBO34_07420</name>
</gene>